<protein>
    <recommendedName>
        <fullName evidence="3">Squalene monooxygenase</fullName>
    </recommendedName>
</protein>
<feature type="chain" id="PRO_5030706065" description="Squalene monooxygenase" evidence="1">
    <location>
        <begin position="18"/>
        <end position="670"/>
    </location>
</feature>
<dbReference type="Gene3D" id="3.50.50.60">
    <property type="entry name" value="FAD/NAD(P)-binding domain"/>
    <property type="match status" value="1"/>
</dbReference>
<evidence type="ECO:0000313" key="2">
    <source>
        <dbReference type="EMBL" id="CAE0478858.1"/>
    </source>
</evidence>
<accession>A0A7S3QIW6</accession>
<proteinExistence type="predicted"/>
<dbReference type="InterPro" id="IPR036188">
    <property type="entry name" value="FAD/NAD-bd_sf"/>
</dbReference>
<organism evidence="2">
    <name type="scientific">Chaetoceros debilis</name>
    <dbReference type="NCBI Taxonomy" id="122233"/>
    <lineage>
        <taxon>Eukaryota</taxon>
        <taxon>Sar</taxon>
        <taxon>Stramenopiles</taxon>
        <taxon>Ochrophyta</taxon>
        <taxon>Bacillariophyta</taxon>
        <taxon>Coscinodiscophyceae</taxon>
        <taxon>Chaetocerotophycidae</taxon>
        <taxon>Chaetocerotales</taxon>
        <taxon>Chaetocerotaceae</taxon>
        <taxon>Chaetoceros</taxon>
    </lineage>
</organism>
<reference evidence="2" key="1">
    <citation type="submission" date="2021-01" db="EMBL/GenBank/DDBJ databases">
        <authorList>
            <person name="Corre E."/>
            <person name="Pelletier E."/>
            <person name="Niang G."/>
            <person name="Scheremetjew M."/>
            <person name="Finn R."/>
            <person name="Kale V."/>
            <person name="Holt S."/>
            <person name="Cochrane G."/>
            <person name="Meng A."/>
            <person name="Brown T."/>
            <person name="Cohen L."/>
        </authorList>
    </citation>
    <scope>NUCLEOTIDE SEQUENCE</scope>
    <source>
        <strain evidence="2">MM31A-1</strain>
    </source>
</reference>
<evidence type="ECO:0008006" key="3">
    <source>
        <dbReference type="Google" id="ProtNLM"/>
    </source>
</evidence>
<evidence type="ECO:0000256" key="1">
    <source>
        <dbReference type="SAM" id="SignalP"/>
    </source>
</evidence>
<dbReference type="SUPFAM" id="SSF51905">
    <property type="entry name" value="FAD/NAD(P)-binding domain"/>
    <property type="match status" value="1"/>
</dbReference>
<dbReference type="PANTHER" id="PTHR32098">
    <property type="entry name" value="LYCOPENE BETA/EPSILON CYCLASE PROTEIN"/>
    <property type="match status" value="1"/>
</dbReference>
<gene>
    <name evidence="2" type="ORF">CDEB00056_LOCUS23711</name>
</gene>
<dbReference type="PANTHER" id="PTHR32098:SF5">
    <property type="entry name" value="LYCOPENE BETA_EPSILON CYCLASE PROTEIN"/>
    <property type="match status" value="1"/>
</dbReference>
<keyword evidence="1" id="KW-0732">Signal</keyword>
<dbReference type="EMBL" id="HBIO01030962">
    <property type="protein sequence ID" value="CAE0478858.1"/>
    <property type="molecule type" value="Transcribed_RNA"/>
</dbReference>
<sequence>MKFHFLSASLLLCSTHAFTPTGIFTRSSSHATGLSPLNAVKEPSTAAATSTAPKTKTQRIMEKTPVEGQTGGAGGVSTWDAFVRSEQNWRRLRDAVAFDPKNPPVGTPPFKPFVTTAKDHEEFTQINGIQDSKPLQTLKDKYGASSTIQRQCFSYLDYDVVICGGTLGIFAALALQLKGRNVCVIEGGELQGREQEWNISLDEMMELVELGVLTMEDLDESIKTEFPLCRSGFKNKEAETIGKGSYFENGIGYELDTPNVLNLGVAPKILIENVKNRFLEKGGTVMESTRIEGIVISDQLGAAIDLGPKNTPVTARLVLDCMGNASPVSRQQRYGMKPDGVCCVVGSCAGGFEVESNVRGDLIYTNSEIQNKKDEGMLQYFWEAFPVNIGRNGNEPGSSDVKTTYMFTYLDADEKRPDLLTLMEDYWKLLPLYQPSIKDPETDLDVKRVLAAFFPTYRDSPIKPAHGRLLAIGDASGIQSPLSFGGFGALTRHLERVSGAVDEALRYDLLTKEDLGEINAYTPNLSAAWMFQKAMSVRIGQNVDSKFINRLLATNFQVMDDMGIDTIKPFLQDVVRVDGLVGSLAGSFRRDPFFMPAIVSHVGIPTLVNWLGHVSMMAAYTAAHGIISPVMTPIVNNMEDKKERYLWRRRMEAWKFGSGGDYILPRDKEQ</sequence>
<feature type="signal peptide" evidence="1">
    <location>
        <begin position="1"/>
        <end position="17"/>
    </location>
</feature>
<dbReference type="AlphaFoldDB" id="A0A7S3QIW6"/>
<name>A0A7S3QIW6_9STRA</name>